<dbReference type="SUPFAM" id="SSF51735">
    <property type="entry name" value="NAD(P)-binding Rossmann-fold domains"/>
    <property type="match status" value="1"/>
</dbReference>
<evidence type="ECO:0000256" key="1">
    <source>
        <dbReference type="ARBA" id="ARBA00005056"/>
    </source>
</evidence>
<sequence length="398" mass="43403">MKAAIMGYGTIGSGVAKVLETNKDILAERIGEPLELKYILDLRDFPGDPNEKLFVKDYKEIVKDKDVKIVVETMGGVEPAFTFVKAMLEAGKSVTTSNKALVADKGAELMHIAEKHNVNFVFEAAVGGGIPIIRTLTACLTGDVIEEIDAICNGTTNYMLTNMEQFGSDYAEILAEAQSLGYAEKDPTADVEGFDSCRKIAILTSLITGQNVDFNDIPTEGISKISATDFKYAKAMGRSIKLIARSVKVGDKYACRVAPYLVKPENMLYHVSGVMNAVSVKGNMLGESMYYGAGAGALPTASAVVGDMVFLAKNIDKYVKIGWTEDKYQLADPSEEKFRYFVRTSALQSNIENEFESVEYASLDLDEEVGFITSEMTEHEFNERKAALGGIISVIRLA</sequence>
<dbReference type="InterPro" id="IPR001342">
    <property type="entry name" value="HDH_cat"/>
</dbReference>
<dbReference type="RefSeq" id="WP_090164286.1">
    <property type="nucleotide sequence ID" value="NZ_FMWK01000022.1"/>
</dbReference>
<name>A0A1G5S7E4_PSEXY</name>
<dbReference type="InterPro" id="IPR019811">
    <property type="entry name" value="HDH_CS"/>
</dbReference>
<dbReference type="NCBIfam" id="NF004976">
    <property type="entry name" value="PRK06349.1"/>
    <property type="match status" value="1"/>
</dbReference>
<proteinExistence type="inferred from homology"/>
<evidence type="ECO:0000256" key="13">
    <source>
        <dbReference type="PIRSR" id="PIRSR000098-2"/>
    </source>
</evidence>
<dbReference type="GO" id="GO:0004412">
    <property type="term" value="F:homoserine dehydrogenase activity"/>
    <property type="evidence" value="ECO:0007669"/>
    <property type="project" value="UniProtKB-EC"/>
</dbReference>
<dbReference type="GO" id="GO:0009086">
    <property type="term" value="P:methionine biosynthetic process"/>
    <property type="evidence" value="ECO:0007669"/>
    <property type="project" value="UniProtKB-KW"/>
</dbReference>
<evidence type="ECO:0000256" key="10">
    <source>
        <dbReference type="ARBA" id="ARBA00023167"/>
    </source>
</evidence>
<protein>
    <recommendedName>
        <fullName evidence="5 14">Homoserine dehydrogenase</fullName>
        <ecNumber evidence="4 14">1.1.1.3</ecNumber>
    </recommendedName>
</protein>
<comment type="pathway">
    <text evidence="1 14">Amino-acid biosynthesis; L-threonine biosynthesis; L-threonine from L-aspartate: step 3/5.</text>
</comment>
<evidence type="ECO:0000256" key="15">
    <source>
        <dbReference type="RuleBase" id="RU004171"/>
    </source>
</evidence>
<feature type="binding site" evidence="13">
    <location>
        <begin position="6"/>
        <end position="13"/>
    </location>
    <ligand>
        <name>NADP(+)</name>
        <dbReference type="ChEBI" id="CHEBI:58349"/>
    </ligand>
</feature>
<dbReference type="Pfam" id="PF03447">
    <property type="entry name" value="NAD_binding_3"/>
    <property type="match status" value="1"/>
</dbReference>
<feature type="binding site" evidence="13">
    <location>
        <position position="99"/>
    </location>
    <ligand>
        <name>NADPH</name>
        <dbReference type="ChEBI" id="CHEBI:57783"/>
    </ligand>
</feature>
<evidence type="ECO:0000256" key="2">
    <source>
        <dbReference type="ARBA" id="ARBA00005062"/>
    </source>
</evidence>
<feature type="domain" description="Homoserine dehydrogenase catalytic" evidence="16">
    <location>
        <begin position="131"/>
        <end position="309"/>
    </location>
</feature>
<comment type="similarity">
    <text evidence="3 15">Belongs to the homoserine dehydrogenase family.</text>
</comment>
<keyword evidence="6 14" id="KW-0028">Amino-acid biosynthesis</keyword>
<dbReference type="FunFam" id="3.30.360.10:FF:000005">
    <property type="entry name" value="Homoserine dehydrogenase"/>
    <property type="match status" value="1"/>
</dbReference>
<dbReference type="EMBL" id="FMWK01000022">
    <property type="protein sequence ID" value="SCZ81509.1"/>
    <property type="molecule type" value="Genomic_DNA"/>
</dbReference>
<evidence type="ECO:0000259" key="17">
    <source>
        <dbReference type="Pfam" id="PF03447"/>
    </source>
</evidence>
<evidence type="ECO:0000256" key="14">
    <source>
        <dbReference type="RuleBase" id="RU000579"/>
    </source>
</evidence>
<evidence type="ECO:0000256" key="11">
    <source>
        <dbReference type="ARBA" id="ARBA00048841"/>
    </source>
</evidence>
<feature type="domain" description="Aspartate/homoserine dehydrogenase NAD-binding" evidence="17">
    <location>
        <begin position="7"/>
        <end position="123"/>
    </location>
</feature>
<dbReference type="UniPathway" id="UPA00051">
    <property type="reaction ID" value="UER00465"/>
</dbReference>
<comment type="catalytic activity">
    <reaction evidence="11">
        <text>L-homoserine + NADP(+) = L-aspartate 4-semialdehyde + NADPH + H(+)</text>
        <dbReference type="Rhea" id="RHEA:15761"/>
        <dbReference type="ChEBI" id="CHEBI:15378"/>
        <dbReference type="ChEBI" id="CHEBI:57476"/>
        <dbReference type="ChEBI" id="CHEBI:57783"/>
        <dbReference type="ChEBI" id="CHEBI:58349"/>
        <dbReference type="ChEBI" id="CHEBI:537519"/>
        <dbReference type="EC" id="1.1.1.3"/>
    </reaction>
    <physiologicalReaction direction="right-to-left" evidence="11">
        <dbReference type="Rhea" id="RHEA:15763"/>
    </physiologicalReaction>
</comment>
<dbReference type="Gene3D" id="3.30.70.260">
    <property type="match status" value="1"/>
</dbReference>
<keyword evidence="9" id="KW-0915">Sodium</keyword>
<dbReference type="PROSITE" id="PS01042">
    <property type="entry name" value="HOMOSER_DHGENASE"/>
    <property type="match status" value="1"/>
</dbReference>
<feature type="binding site" evidence="13">
    <location>
        <position position="184"/>
    </location>
    <ligand>
        <name>L-homoserine</name>
        <dbReference type="ChEBI" id="CHEBI:57476"/>
    </ligand>
</feature>
<feature type="active site" description="Proton donor" evidence="12">
    <location>
        <position position="199"/>
    </location>
</feature>
<organism evidence="18 19">
    <name type="scientific">Pseudobutyrivibrio xylanivorans</name>
    <dbReference type="NCBI Taxonomy" id="185007"/>
    <lineage>
        <taxon>Bacteria</taxon>
        <taxon>Bacillati</taxon>
        <taxon>Bacillota</taxon>
        <taxon>Clostridia</taxon>
        <taxon>Lachnospirales</taxon>
        <taxon>Lachnospiraceae</taxon>
        <taxon>Pseudobutyrivibrio</taxon>
    </lineage>
</organism>
<dbReference type="PANTHER" id="PTHR43331:SF1">
    <property type="entry name" value="HOMOSERINE DEHYDROGENASE"/>
    <property type="match status" value="1"/>
</dbReference>
<evidence type="ECO:0000256" key="8">
    <source>
        <dbReference type="ARBA" id="ARBA00023002"/>
    </source>
</evidence>
<evidence type="ECO:0000313" key="19">
    <source>
        <dbReference type="Proteomes" id="UP000199428"/>
    </source>
</evidence>
<comment type="pathway">
    <text evidence="2 14">Amino-acid biosynthesis; L-methionine biosynthesis via de novo pathway; L-homoserine from L-aspartate: step 3/3.</text>
</comment>
<dbReference type="Gene3D" id="3.40.50.720">
    <property type="entry name" value="NAD(P)-binding Rossmann-like Domain"/>
    <property type="match status" value="1"/>
</dbReference>
<evidence type="ECO:0000256" key="5">
    <source>
        <dbReference type="ARBA" id="ARBA00013376"/>
    </source>
</evidence>
<dbReference type="PANTHER" id="PTHR43331">
    <property type="entry name" value="HOMOSERINE DEHYDROGENASE"/>
    <property type="match status" value="1"/>
</dbReference>
<reference evidence="18 19" key="1">
    <citation type="submission" date="2016-10" db="EMBL/GenBank/DDBJ databases">
        <authorList>
            <person name="de Groot N.N."/>
        </authorList>
    </citation>
    <scope>NUCLEOTIDE SEQUENCE [LARGE SCALE GENOMIC DNA]</scope>
    <source>
        <strain evidence="18 19">DSM 10317</strain>
    </source>
</reference>
<evidence type="ECO:0000256" key="9">
    <source>
        <dbReference type="ARBA" id="ARBA00023053"/>
    </source>
</evidence>
<dbReference type="InterPro" id="IPR016204">
    <property type="entry name" value="HDH"/>
</dbReference>
<gene>
    <name evidence="18" type="ORF">SAMN02910350_02848</name>
</gene>
<evidence type="ECO:0000256" key="7">
    <source>
        <dbReference type="ARBA" id="ARBA00022697"/>
    </source>
</evidence>
<evidence type="ECO:0000256" key="6">
    <source>
        <dbReference type="ARBA" id="ARBA00022605"/>
    </source>
</evidence>
<dbReference type="PIRSF" id="PIRSF000098">
    <property type="entry name" value="Homoser_dehydrog"/>
    <property type="match status" value="1"/>
</dbReference>
<evidence type="ECO:0000256" key="12">
    <source>
        <dbReference type="PIRSR" id="PIRSR000098-1"/>
    </source>
</evidence>
<dbReference type="InterPro" id="IPR005106">
    <property type="entry name" value="Asp/hSer_DH_NAD-bd"/>
</dbReference>
<dbReference type="GO" id="GO:0050661">
    <property type="term" value="F:NADP binding"/>
    <property type="evidence" value="ECO:0007669"/>
    <property type="project" value="InterPro"/>
</dbReference>
<evidence type="ECO:0000259" key="16">
    <source>
        <dbReference type="Pfam" id="PF00742"/>
    </source>
</evidence>
<keyword evidence="7 14" id="KW-0791">Threonine biosynthesis</keyword>
<accession>A0A1G5S7E4</accession>
<dbReference type="AlphaFoldDB" id="A0A1G5S7E4"/>
<dbReference type="Proteomes" id="UP000199428">
    <property type="component" value="Unassembled WGS sequence"/>
</dbReference>
<keyword evidence="13 14" id="KW-0521">NADP</keyword>
<keyword evidence="8 14" id="KW-0560">Oxidoreductase</keyword>
<dbReference type="SUPFAM" id="SSF55347">
    <property type="entry name" value="Glyceraldehyde-3-phosphate dehydrogenase-like, C-terminal domain"/>
    <property type="match status" value="1"/>
</dbReference>
<evidence type="ECO:0000256" key="4">
    <source>
        <dbReference type="ARBA" id="ARBA00013213"/>
    </source>
</evidence>
<evidence type="ECO:0000313" key="18">
    <source>
        <dbReference type="EMBL" id="SCZ81509.1"/>
    </source>
</evidence>
<dbReference type="EC" id="1.1.1.3" evidence="4 14"/>
<dbReference type="UniPathway" id="UPA00050">
    <property type="reaction ID" value="UER00063"/>
</dbReference>
<dbReference type="GO" id="GO:0009088">
    <property type="term" value="P:threonine biosynthetic process"/>
    <property type="evidence" value="ECO:0007669"/>
    <property type="project" value="UniProtKB-UniPathway"/>
</dbReference>
<keyword evidence="10 14" id="KW-0486">Methionine biosynthesis</keyword>
<dbReference type="Pfam" id="PF00742">
    <property type="entry name" value="Homoserine_dh"/>
    <property type="match status" value="1"/>
</dbReference>
<dbReference type="Gene3D" id="3.30.360.10">
    <property type="entry name" value="Dihydrodipicolinate Reductase, domain 2"/>
    <property type="match status" value="1"/>
</dbReference>
<evidence type="ECO:0000256" key="3">
    <source>
        <dbReference type="ARBA" id="ARBA00006753"/>
    </source>
</evidence>
<dbReference type="InterPro" id="IPR036291">
    <property type="entry name" value="NAD(P)-bd_dom_sf"/>
</dbReference>